<dbReference type="EMBL" id="BQNB010009815">
    <property type="protein sequence ID" value="GJS68784.1"/>
    <property type="molecule type" value="Genomic_DNA"/>
</dbReference>
<keyword evidence="4" id="KW-0255">Endonuclease</keyword>
<reference evidence="8" key="1">
    <citation type="journal article" date="2022" name="Int. J. Mol. Sci.">
        <title>Draft Genome of Tanacetum Coccineum: Genomic Comparison of Closely Related Tanacetum-Family Plants.</title>
        <authorList>
            <person name="Yamashiro T."/>
            <person name="Shiraishi A."/>
            <person name="Nakayama K."/>
            <person name="Satake H."/>
        </authorList>
    </citation>
    <scope>NUCLEOTIDE SEQUENCE</scope>
</reference>
<dbReference type="InterPro" id="IPR056924">
    <property type="entry name" value="SH3_Tf2-1"/>
</dbReference>
<dbReference type="CDD" id="cd09274">
    <property type="entry name" value="RNase_HI_RT_Ty3"/>
    <property type="match status" value="1"/>
</dbReference>
<evidence type="ECO:0000256" key="6">
    <source>
        <dbReference type="ARBA" id="ARBA00022918"/>
    </source>
</evidence>
<evidence type="ECO:0000259" key="7">
    <source>
        <dbReference type="PROSITE" id="PS50994"/>
    </source>
</evidence>
<protein>
    <submittedName>
        <fullName evidence="8">Reverse transcriptase domain-containing protein</fullName>
    </submittedName>
</protein>
<evidence type="ECO:0000256" key="1">
    <source>
        <dbReference type="ARBA" id="ARBA00022679"/>
    </source>
</evidence>
<dbReference type="Pfam" id="PF24626">
    <property type="entry name" value="SH3_Tf2-1"/>
    <property type="match status" value="1"/>
</dbReference>
<dbReference type="PANTHER" id="PTHR37984:SF5">
    <property type="entry name" value="PROTEIN NYNRIN-LIKE"/>
    <property type="match status" value="1"/>
</dbReference>
<organism evidence="8 9">
    <name type="scientific">Tanacetum coccineum</name>
    <dbReference type="NCBI Taxonomy" id="301880"/>
    <lineage>
        <taxon>Eukaryota</taxon>
        <taxon>Viridiplantae</taxon>
        <taxon>Streptophyta</taxon>
        <taxon>Embryophyta</taxon>
        <taxon>Tracheophyta</taxon>
        <taxon>Spermatophyta</taxon>
        <taxon>Magnoliopsida</taxon>
        <taxon>eudicotyledons</taxon>
        <taxon>Gunneridae</taxon>
        <taxon>Pentapetalae</taxon>
        <taxon>asterids</taxon>
        <taxon>campanulids</taxon>
        <taxon>Asterales</taxon>
        <taxon>Asteraceae</taxon>
        <taxon>Asteroideae</taxon>
        <taxon>Anthemideae</taxon>
        <taxon>Anthemidinae</taxon>
        <taxon>Tanacetum</taxon>
    </lineage>
</organism>
<evidence type="ECO:0000313" key="9">
    <source>
        <dbReference type="Proteomes" id="UP001151760"/>
    </source>
</evidence>
<dbReference type="Gene3D" id="3.10.10.10">
    <property type="entry name" value="HIV Type 1 Reverse Transcriptase, subunit A, domain 1"/>
    <property type="match status" value="1"/>
</dbReference>
<reference evidence="8" key="2">
    <citation type="submission" date="2022-01" db="EMBL/GenBank/DDBJ databases">
        <authorList>
            <person name="Yamashiro T."/>
            <person name="Shiraishi A."/>
            <person name="Satake H."/>
            <person name="Nakayama K."/>
        </authorList>
    </citation>
    <scope>NUCLEOTIDE SEQUENCE</scope>
</reference>
<dbReference type="InterPro" id="IPR012337">
    <property type="entry name" value="RNaseH-like_sf"/>
</dbReference>
<proteinExistence type="predicted"/>
<keyword evidence="2" id="KW-0548">Nucleotidyltransferase</keyword>
<dbReference type="SUPFAM" id="SSF46774">
    <property type="entry name" value="ARID-like"/>
    <property type="match status" value="1"/>
</dbReference>
<sequence length="771" mass="88736">MHIQTHGPNLTDNQTFILADVLRIPIIGGSSLDLHRLFIEVTSRCGFKKVYFFCKKSPTLEADSSCRLSHGSVSGSIKNLLSARQKVEVGGQVTGIIDNRFEQLAVREPSPPEQDSSGYNVFYSEHYGRLKPLYHGQEDVIRKRIHVLWETLTQEEQRGSDQLDVVFHDGYSISKDPEEEPIEEEPLKEPKEEGISNSHFSIPCSYHVCADVPSFLFSVLIYIGCSDLLLLAIDLRSGYHQLRVQEEDIPRTAFKTWYGHFEFIVMPFGLINAPAVFMDLMNQLVLELLKKEKLFAKFSKCNFWLQEVSFLRNMVNFNGIHVDPIERGAKEAFQTLKDNLCNAQILTLPDGAEDFVVYCDASNQGLGCVLMQRGKVIAYASRKLKIHEKNYTTHDLELGAVVFSLKIWRHYLYGTKSVIYTDHKSLQHILDQKVLNMCQRRWIEFFSDYDCEIRYHLGKANVVADALSRKEIVKPKRVRAMSMTIQSNIKEKLLAAQNEATKGMHQQKCCMAWINKWKRRKMELIFLATREDYSMEKLSKLYINEIVARHGVPKSIISDKDGQFTSRFWRTLQKALGTRLDMSMAYHPQTDGQSERTIQTLEDMLRVYHSSIRCAPFKALYGRKCRLLVLWAEVGENRLIGPKMVQETTDKVALIKEKLKAARDRQKSYADNRHKPLEFGVGNQVLLKVSPWKGAMHFRKKGKLALRYVGPFKILERIGPVAYRLRLPQELSNVHDTFHVSNLKKCLADASLHVPFMKIKIDKTLHFVEEP</sequence>
<feature type="domain" description="Integrase catalytic" evidence="7">
    <location>
        <begin position="534"/>
        <end position="684"/>
    </location>
</feature>
<keyword evidence="5" id="KW-0378">Hydrolase</keyword>
<dbReference type="InterPro" id="IPR036431">
    <property type="entry name" value="ARID_dom_sf"/>
</dbReference>
<evidence type="ECO:0000256" key="2">
    <source>
        <dbReference type="ARBA" id="ARBA00022695"/>
    </source>
</evidence>
<dbReference type="Pfam" id="PF17917">
    <property type="entry name" value="RT_RNaseH"/>
    <property type="match status" value="1"/>
</dbReference>
<dbReference type="InterPro" id="IPR041373">
    <property type="entry name" value="RT_RNaseH"/>
</dbReference>
<comment type="caution">
    <text evidence="8">The sequence shown here is derived from an EMBL/GenBank/DDBJ whole genome shotgun (WGS) entry which is preliminary data.</text>
</comment>
<dbReference type="PROSITE" id="PS50994">
    <property type="entry name" value="INTEGRASE"/>
    <property type="match status" value="1"/>
</dbReference>
<gene>
    <name evidence="8" type="ORF">Tco_0683349</name>
</gene>
<dbReference type="SUPFAM" id="SSF53098">
    <property type="entry name" value="Ribonuclease H-like"/>
    <property type="match status" value="1"/>
</dbReference>
<evidence type="ECO:0000256" key="5">
    <source>
        <dbReference type="ARBA" id="ARBA00022801"/>
    </source>
</evidence>
<name>A0ABQ4XTP3_9ASTR</name>
<dbReference type="Gene3D" id="3.30.420.10">
    <property type="entry name" value="Ribonuclease H-like superfamily/Ribonuclease H"/>
    <property type="match status" value="1"/>
</dbReference>
<dbReference type="InterPro" id="IPR036397">
    <property type="entry name" value="RNaseH_sf"/>
</dbReference>
<evidence type="ECO:0000256" key="3">
    <source>
        <dbReference type="ARBA" id="ARBA00022722"/>
    </source>
</evidence>
<dbReference type="InterPro" id="IPR050951">
    <property type="entry name" value="Retrovirus_Pol_polyprotein"/>
</dbReference>
<dbReference type="SUPFAM" id="SSF56672">
    <property type="entry name" value="DNA/RNA polymerases"/>
    <property type="match status" value="1"/>
</dbReference>
<dbReference type="Proteomes" id="UP001151760">
    <property type="component" value="Unassembled WGS sequence"/>
</dbReference>
<dbReference type="InterPro" id="IPR001584">
    <property type="entry name" value="Integrase_cat-core"/>
</dbReference>
<accession>A0ABQ4XTP3</accession>
<dbReference type="GO" id="GO:0003964">
    <property type="term" value="F:RNA-directed DNA polymerase activity"/>
    <property type="evidence" value="ECO:0007669"/>
    <property type="project" value="UniProtKB-KW"/>
</dbReference>
<dbReference type="InterPro" id="IPR043128">
    <property type="entry name" value="Rev_trsase/Diguanyl_cyclase"/>
</dbReference>
<dbReference type="Pfam" id="PF00078">
    <property type="entry name" value="RVT_1"/>
    <property type="match status" value="1"/>
</dbReference>
<keyword evidence="9" id="KW-1185">Reference proteome</keyword>
<dbReference type="PANTHER" id="PTHR37984">
    <property type="entry name" value="PROTEIN CBG26694"/>
    <property type="match status" value="1"/>
</dbReference>
<evidence type="ECO:0000313" key="8">
    <source>
        <dbReference type="EMBL" id="GJS68784.1"/>
    </source>
</evidence>
<dbReference type="Gene3D" id="3.30.70.270">
    <property type="match status" value="1"/>
</dbReference>
<dbReference type="CDD" id="cd01647">
    <property type="entry name" value="RT_LTR"/>
    <property type="match status" value="1"/>
</dbReference>
<dbReference type="InterPro" id="IPR000477">
    <property type="entry name" value="RT_dom"/>
</dbReference>
<evidence type="ECO:0000256" key="4">
    <source>
        <dbReference type="ARBA" id="ARBA00022759"/>
    </source>
</evidence>
<keyword evidence="1" id="KW-0808">Transferase</keyword>
<keyword evidence="3" id="KW-0540">Nuclease</keyword>
<keyword evidence="6 8" id="KW-0695">RNA-directed DNA polymerase</keyword>
<dbReference type="InterPro" id="IPR043502">
    <property type="entry name" value="DNA/RNA_pol_sf"/>
</dbReference>